<dbReference type="Gene3D" id="3.90.25.10">
    <property type="entry name" value="UDP-galactose 4-epimerase, domain 1"/>
    <property type="match status" value="1"/>
</dbReference>
<proteinExistence type="inferred from homology"/>
<comment type="similarity">
    <text evidence="2 6">Belongs to the dTDP-4-dehydrorhamnose reductase family.</text>
</comment>
<feature type="domain" description="RmlD-like substrate binding" evidence="7">
    <location>
        <begin position="1"/>
        <end position="259"/>
    </location>
</feature>
<dbReference type="EMBL" id="RRZA01000075">
    <property type="protein sequence ID" value="MBE0459357.1"/>
    <property type="molecule type" value="Genomic_DNA"/>
</dbReference>
<evidence type="ECO:0000313" key="8">
    <source>
        <dbReference type="EMBL" id="MBE0459357.1"/>
    </source>
</evidence>
<accession>A0ABR9FRD9</accession>
<sequence>MNVLIIGKNGQVAWELQQTCPSHISAHALGRNEINITDPQSIELVIEQLKPAVIINASAYTAVDKAESEQDAAYLINATAVEYLAKAANQHGIRLLHISTDFVFDGTKNTPYQVDDQTNPINVYGASKLAGELAIKAHCPTNSAIVRTSWVYSSHDNNFVKTMLRLMAEKDELNVVSDQIGCPTNANSLAKYLWQLAEQDTLEPIYHYSDLGVASWYDFAVAIQSIALEQGILSKKIVIHPIPSSDYPTPAIRPFFGLLAAIEGSREHWITSLKQTLLLLGDE</sequence>
<keyword evidence="9" id="KW-1185">Reference proteome</keyword>
<dbReference type="CDD" id="cd05254">
    <property type="entry name" value="dTDP_HR_like_SDR_e"/>
    <property type="match status" value="1"/>
</dbReference>
<evidence type="ECO:0000256" key="4">
    <source>
        <dbReference type="ARBA" id="ARBA00017099"/>
    </source>
</evidence>
<dbReference type="PANTHER" id="PTHR10491:SF4">
    <property type="entry name" value="METHIONINE ADENOSYLTRANSFERASE 2 SUBUNIT BETA"/>
    <property type="match status" value="1"/>
</dbReference>
<evidence type="ECO:0000256" key="6">
    <source>
        <dbReference type="RuleBase" id="RU364082"/>
    </source>
</evidence>
<comment type="function">
    <text evidence="6">Catalyzes the reduction of dTDP-6-deoxy-L-lyxo-4-hexulose to yield dTDP-L-rhamnose.</text>
</comment>
<comment type="catalytic activity">
    <reaction evidence="5 6">
        <text>dTDP-beta-L-rhamnose + NADP(+) = dTDP-4-dehydro-beta-L-rhamnose + NADPH + H(+)</text>
        <dbReference type="Rhea" id="RHEA:21796"/>
        <dbReference type="ChEBI" id="CHEBI:15378"/>
        <dbReference type="ChEBI" id="CHEBI:57510"/>
        <dbReference type="ChEBI" id="CHEBI:57783"/>
        <dbReference type="ChEBI" id="CHEBI:58349"/>
        <dbReference type="ChEBI" id="CHEBI:62830"/>
        <dbReference type="EC" id="1.1.1.133"/>
    </reaction>
</comment>
<evidence type="ECO:0000256" key="2">
    <source>
        <dbReference type="ARBA" id="ARBA00010944"/>
    </source>
</evidence>
<evidence type="ECO:0000256" key="3">
    <source>
        <dbReference type="ARBA" id="ARBA00012929"/>
    </source>
</evidence>
<evidence type="ECO:0000256" key="5">
    <source>
        <dbReference type="ARBA" id="ARBA00048200"/>
    </source>
</evidence>
<keyword evidence="6 8" id="KW-0560">Oxidoreductase</keyword>
<reference evidence="8 9" key="1">
    <citation type="submission" date="2020-07" db="EMBL/GenBank/DDBJ databases">
        <title>Halophilic bacteria isolated from french cheeses.</title>
        <authorList>
            <person name="Kothe C.I."/>
            <person name="Farah-Kraiem B."/>
            <person name="Renault P."/>
            <person name="Dridi B."/>
        </authorList>
    </citation>
    <scope>NUCLEOTIDE SEQUENCE [LARGE SCALE GENOMIC DNA]</scope>
    <source>
        <strain evidence="8 9">FME14</strain>
    </source>
</reference>
<evidence type="ECO:0000259" key="7">
    <source>
        <dbReference type="Pfam" id="PF04321"/>
    </source>
</evidence>
<dbReference type="GO" id="GO:0008831">
    <property type="term" value="F:dTDP-4-dehydrorhamnose reductase activity"/>
    <property type="evidence" value="ECO:0007669"/>
    <property type="project" value="UniProtKB-EC"/>
</dbReference>
<evidence type="ECO:0000256" key="1">
    <source>
        <dbReference type="ARBA" id="ARBA00004781"/>
    </source>
</evidence>
<dbReference type="InterPro" id="IPR036291">
    <property type="entry name" value="NAD(P)-bd_dom_sf"/>
</dbReference>
<comment type="caution">
    <text evidence="8">The sequence shown here is derived from an EMBL/GenBank/DDBJ whole genome shotgun (WGS) entry which is preliminary data.</text>
</comment>
<gene>
    <name evidence="8" type="primary">rfbD</name>
    <name evidence="8" type="ORF">EI167_18320</name>
</gene>
<dbReference type="RefSeq" id="WP_192542782.1">
    <property type="nucleotide sequence ID" value="NZ_RRZA01000075.1"/>
</dbReference>
<comment type="cofactor">
    <cofactor evidence="6">
        <name>Mg(2+)</name>
        <dbReference type="ChEBI" id="CHEBI:18420"/>
    </cofactor>
    <text evidence="6">Binds 1 Mg(2+) ion per monomer.</text>
</comment>
<dbReference type="InterPro" id="IPR029903">
    <property type="entry name" value="RmlD-like-bd"/>
</dbReference>
<keyword evidence="6" id="KW-0521">NADP</keyword>
<dbReference type="Proteomes" id="UP000707245">
    <property type="component" value="Unassembled WGS sequence"/>
</dbReference>
<dbReference type="PANTHER" id="PTHR10491">
    <property type="entry name" value="DTDP-4-DEHYDRORHAMNOSE REDUCTASE"/>
    <property type="match status" value="1"/>
</dbReference>
<dbReference type="SUPFAM" id="SSF51735">
    <property type="entry name" value="NAD(P)-binding Rossmann-fold domains"/>
    <property type="match status" value="1"/>
</dbReference>
<dbReference type="Pfam" id="PF04321">
    <property type="entry name" value="RmlD_sub_bind"/>
    <property type="match status" value="1"/>
</dbReference>
<dbReference type="InterPro" id="IPR005913">
    <property type="entry name" value="dTDP_dehydrorham_reduct"/>
</dbReference>
<name>A0ABR9FRD9_9GAMM</name>
<dbReference type="Gene3D" id="3.40.50.720">
    <property type="entry name" value="NAD(P)-binding Rossmann-like Domain"/>
    <property type="match status" value="1"/>
</dbReference>
<protein>
    <recommendedName>
        <fullName evidence="4 6">dTDP-4-dehydrorhamnose reductase</fullName>
        <ecNumber evidence="3 6">1.1.1.133</ecNumber>
    </recommendedName>
</protein>
<organism evidence="8 9">
    <name type="scientific">Pseudoalteromonas prydzensis</name>
    <dbReference type="NCBI Taxonomy" id="182141"/>
    <lineage>
        <taxon>Bacteria</taxon>
        <taxon>Pseudomonadati</taxon>
        <taxon>Pseudomonadota</taxon>
        <taxon>Gammaproteobacteria</taxon>
        <taxon>Alteromonadales</taxon>
        <taxon>Pseudoalteromonadaceae</taxon>
        <taxon>Pseudoalteromonas</taxon>
    </lineage>
</organism>
<dbReference type="EC" id="1.1.1.133" evidence="3 6"/>
<evidence type="ECO:0000313" key="9">
    <source>
        <dbReference type="Proteomes" id="UP000707245"/>
    </source>
</evidence>
<comment type="pathway">
    <text evidence="1 6">Carbohydrate biosynthesis; dTDP-L-rhamnose biosynthesis.</text>
</comment>
<dbReference type="NCBIfam" id="TIGR01214">
    <property type="entry name" value="rmlD"/>
    <property type="match status" value="1"/>
</dbReference>